<proteinExistence type="predicted"/>
<gene>
    <name evidence="1" type="ORF">GMARGA_LOCUS45141</name>
</gene>
<dbReference type="Proteomes" id="UP000789901">
    <property type="component" value="Unassembled WGS sequence"/>
</dbReference>
<sequence length="53" mass="6185">KRKKERKPIEELVEFSFEEVDYFSKYETAQGERSSQSVFDVSIKVILCLTPLG</sequence>
<evidence type="ECO:0000313" key="2">
    <source>
        <dbReference type="Proteomes" id="UP000789901"/>
    </source>
</evidence>
<organism evidence="1 2">
    <name type="scientific">Gigaspora margarita</name>
    <dbReference type="NCBI Taxonomy" id="4874"/>
    <lineage>
        <taxon>Eukaryota</taxon>
        <taxon>Fungi</taxon>
        <taxon>Fungi incertae sedis</taxon>
        <taxon>Mucoromycota</taxon>
        <taxon>Glomeromycotina</taxon>
        <taxon>Glomeromycetes</taxon>
        <taxon>Diversisporales</taxon>
        <taxon>Gigasporaceae</taxon>
        <taxon>Gigaspora</taxon>
    </lineage>
</organism>
<name>A0ABN7XPA0_GIGMA</name>
<protein>
    <submittedName>
        <fullName evidence="1">4882_t:CDS:1</fullName>
    </submittedName>
</protein>
<comment type="caution">
    <text evidence="1">The sequence shown here is derived from an EMBL/GenBank/DDBJ whole genome shotgun (WGS) entry which is preliminary data.</text>
</comment>
<feature type="non-terminal residue" evidence="1">
    <location>
        <position position="1"/>
    </location>
</feature>
<evidence type="ECO:0000313" key="1">
    <source>
        <dbReference type="EMBL" id="CAG8856320.1"/>
    </source>
</evidence>
<keyword evidence="2" id="KW-1185">Reference proteome</keyword>
<reference evidence="1 2" key="1">
    <citation type="submission" date="2021-06" db="EMBL/GenBank/DDBJ databases">
        <authorList>
            <person name="Kallberg Y."/>
            <person name="Tangrot J."/>
            <person name="Rosling A."/>
        </authorList>
    </citation>
    <scope>NUCLEOTIDE SEQUENCE [LARGE SCALE GENOMIC DNA]</scope>
    <source>
        <strain evidence="1 2">120-4 pot B 10/14</strain>
    </source>
</reference>
<accession>A0ABN7XPA0</accession>
<feature type="non-terminal residue" evidence="1">
    <location>
        <position position="53"/>
    </location>
</feature>
<dbReference type="EMBL" id="CAJVQB010158688">
    <property type="protein sequence ID" value="CAG8856320.1"/>
    <property type="molecule type" value="Genomic_DNA"/>
</dbReference>